<dbReference type="RefSeq" id="WP_162123478.1">
    <property type="nucleotide sequence ID" value="NZ_PDWK01000007.1"/>
</dbReference>
<evidence type="ECO:0000313" key="2">
    <source>
        <dbReference type="EMBL" id="KAF1690315.1"/>
    </source>
</evidence>
<dbReference type="OrthoDB" id="8687154at2"/>
<organism evidence="2 3">
    <name type="scientific">Pseudoxanthomonas taiwanensis</name>
    <dbReference type="NCBI Taxonomy" id="176598"/>
    <lineage>
        <taxon>Bacteria</taxon>
        <taxon>Pseudomonadati</taxon>
        <taxon>Pseudomonadota</taxon>
        <taxon>Gammaproteobacteria</taxon>
        <taxon>Lysobacterales</taxon>
        <taxon>Lysobacteraceae</taxon>
        <taxon>Pseudoxanthomonas</taxon>
    </lineage>
</organism>
<reference evidence="2" key="1">
    <citation type="submission" date="2017-10" db="EMBL/GenBank/DDBJ databases">
        <title>Whole genome sequencing of members of genus Pseudoxanthomonas.</title>
        <authorList>
            <person name="Kumar S."/>
            <person name="Bansal K."/>
            <person name="Kaur A."/>
            <person name="Patil P."/>
            <person name="Sharma S."/>
            <person name="Patil P.B."/>
        </authorList>
    </citation>
    <scope>NUCLEOTIDE SEQUENCE</scope>
    <source>
        <strain evidence="2">DSM 22914</strain>
    </source>
</reference>
<gene>
    <name evidence="2" type="ORF">CR938_02400</name>
</gene>
<dbReference type="AlphaFoldDB" id="A0A921P435"/>
<accession>A0A921P435</accession>
<comment type="caution">
    <text evidence="2">The sequence shown here is derived from an EMBL/GenBank/DDBJ whole genome shotgun (WGS) entry which is preliminary data.</text>
</comment>
<dbReference type="EMBL" id="PDWK01000007">
    <property type="protein sequence ID" value="KAF1690315.1"/>
    <property type="molecule type" value="Genomic_DNA"/>
</dbReference>
<feature type="region of interest" description="Disordered" evidence="1">
    <location>
        <begin position="54"/>
        <end position="95"/>
    </location>
</feature>
<dbReference type="Proteomes" id="UP000717981">
    <property type="component" value="Unassembled WGS sequence"/>
</dbReference>
<dbReference type="SUPFAM" id="SSF159894">
    <property type="entry name" value="YgaC/TfoX-N like"/>
    <property type="match status" value="1"/>
</dbReference>
<keyword evidence="3" id="KW-1185">Reference proteome</keyword>
<dbReference type="Gene3D" id="3.30.1460.30">
    <property type="entry name" value="YgaC/TfoX-N like chaperone"/>
    <property type="match status" value="1"/>
</dbReference>
<name>A0A921P435_9GAMM</name>
<protein>
    <submittedName>
        <fullName evidence="2">Uncharacterized protein</fullName>
    </submittedName>
</protein>
<sequence>MATDPRFLEYVPEQAAPGPGLSARRMCGGHGLYLDGRFAAGAADAPLFLGPTRAGHALPPDAPGARPHPGARVSIRKPAAGRPHRGRAAACRAVS</sequence>
<evidence type="ECO:0000313" key="3">
    <source>
        <dbReference type="Proteomes" id="UP000717981"/>
    </source>
</evidence>
<proteinExistence type="predicted"/>
<evidence type="ECO:0000256" key="1">
    <source>
        <dbReference type="SAM" id="MobiDB-lite"/>
    </source>
</evidence>